<protein>
    <submittedName>
        <fullName evidence="5">Aldo/keto reductase family protein</fullName>
    </submittedName>
</protein>
<reference evidence="6" key="1">
    <citation type="journal article" date="2019" name="Int. J. Syst. Evol. Microbiol.">
        <title>The Global Catalogue of Microorganisms (GCM) 10K type strain sequencing project: providing services to taxonomists for standard genome sequencing and annotation.</title>
        <authorList>
            <consortium name="The Broad Institute Genomics Platform"/>
            <consortium name="The Broad Institute Genome Sequencing Center for Infectious Disease"/>
            <person name="Wu L."/>
            <person name="Ma J."/>
        </authorList>
    </citation>
    <scope>NUCLEOTIDE SEQUENCE [LARGE SCALE GENOMIC DNA]</scope>
    <source>
        <strain evidence="6">GH52</strain>
    </source>
</reference>
<keyword evidence="3" id="KW-0560">Oxidoreductase</keyword>
<sequence>MRYRRLGRSGLQVSEIALGSWLTYDSPEKAAEVEQVIHTAYEQGINYFDTANMYAMGAAEQLMGNALKQYPRDTYVLGTKVYFDMGDKPNQKGLSRKHIMEQCEASLKRLGTDYIDIYYCHRYDDNTPLDETLRAMDDLVRQGKVLYIGVSEWQAGQMKDAVALADKKNFDQIVVNQPEYNMFTRNIEQAVIPASEQHGLSQVVFSPLAHGVLSGKYRKGEAPPAGSRAVNPEHNHWIKSQGLLSDKRLDQVEQLRDIAEQLDITMVQLALAWNLRLPNIASCIIGATRSEQVLQNVAAVHIDLSEDVVQAIESILRDDIA</sequence>
<accession>A0ABW4YGN9</accession>
<organism evidence="5 6">
    <name type="scientific">Paenibacillus yanchengensis</name>
    <dbReference type="NCBI Taxonomy" id="2035833"/>
    <lineage>
        <taxon>Bacteria</taxon>
        <taxon>Bacillati</taxon>
        <taxon>Bacillota</taxon>
        <taxon>Bacilli</taxon>
        <taxon>Bacillales</taxon>
        <taxon>Paenibacillaceae</taxon>
        <taxon>Paenibacillus</taxon>
    </lineage>
</organism>
<dbReference type="CDD" id="cd19074">
    <property type="entry name" value="Aldo_ket_red_shaker-like"/>
    <property type="match status" value="1"/>
</dbReference>
<dbReference type="InterPro" id="IPR023210">
    <property type="entry name" value="NADP_OxRdtase_dom"/>
</dbReference>
<keyword evidence="2" id="KW-0521">NADP</keyword>
<proteinExistence type="inferred from homology"/>
<feature type="domain" description="NADP-dependent oxidoreductase" evidence="4">
    <location>
        <begin position="15"/>
        <end position="316"/>
    </location>
</feature>
<dbReference type="InterPro" id="IPR020471">
    <property type="entry name" value="AKR"/>
</dbReference>
<name>A0ABW4YGN9_9BACL</name>
<evidence type="ECO:0000313" key="5">
    <source>
        <dbReference type="EMBL" id="MFD2114901.1"/>
    </source>
</evidence>
<comment type="similarity">
    <text evidence="1">Belongs to the shaker potassium channel beta subunit family.</text>
</comment>
<keyword evidence="6" id="KW-1185">Reference proteome</keyword>
<dbReference type="InterPro" id="IPR036812">
    <property type="entry name" value="NAD(P)_OxRdtase_dom_sf"/>
</dbReference>
<dbReference type="EMBL" id="JBHUHO010000010">
    <property type="protein sequence ID" value="MFD2114901.1"/>
    <property type="molecule type" value="Genomic_DNA"/>
</dbReference>
<evidence type="ECO:0000256" key="3">
    <source>
        <dbReference type="ARBA" id="ARBA00023002"/>
    </source>
</evidence>
<dbReference type="PANTHER" id="PTHR43150:SF2">
    <property type="entry name" value="HYPERKINETIC, ISOFORM M"/>
    <property type="match status" value="1"/>
</dbReference>
<comment type="caution">
    <text evidence="5">The sequence shown here is derived from an EMBL/GenBank/DDBJ whole genome shotgun (WGS) entry which is preliminary data.</text>
</comment>
<dbReference type="RefSeq" id="WP_377769927.1">
    <property type="nucleotide sequence ID" value="NZ_JBHUHO010000010.1"/>
</dbReference>
<evidence type="ECO:0000259" key="4">
    <source>
        <dbReference type="Pfam" id="PF00248"/>
    </source>
</evidence>
<dbReference type="Proteomes" id="UP001597362">
    <property type="component" value="Unassembled WGS sequence"/>
</dbReference>
<evidence type="ECO:0000313" key="6">
    <source>
        <dbReference type="Proteomes" id="UP001597362"/>
    </source>
</evidence>
<evidence type="ECO:0000256" key="1">
    <source>
        <dbReference type="ARBA" id="ARBA00006515"/>
    </source>
</evidence>
<dbReference type="Gene3D" id="3.20.20.100">
    <property type="entry name" value="NADP-dependent oxidoreductase domain"/>
    <property type="match status" value="1"/>
</dbReference>
<dbReference type="PRINTS" id="PR00069">
    <property type="entry name" value="ALDKETRDTASE"/>
</dbReference>
<dbReference type="InterPro" id="IPR005399">
    <property type="entry name" value="K_chnl_volt-dep_bsu_KCNAB-rel"/>
</dbReference>
<dbReference type="SUPFAM" id="SSF51430">
    <property type="entry name" value="NAD(P)-linked oxidoreductase"/>
    <property type="match status" value="1"/>
</dbReference>
<evidence type="ECO:0000256" key="2">
    <source>
        <dbReference type="ARBA" id="ARBA00022857"/>
    </source>
</evidence>
<dbReference type="Pfam" id="PF00248">
    <property type="entry name" value="Aldo_ket_red"/>
    <property type="match status" value="1"/>
</dbReference>
<gene>
    <name evidence="5" type="ORF">ACFSJH_03985</name>
</gene>
<dbReference type="PANTHER" id="PTHR43150">
    <property type="entry name" value="HYPERKINETIC, ISOFORM M"/>
    <property type="match status" value="1"/>
</dbReference>